<evidence type="ECO:0008006" key="3">
    <source>
        <dbReference type="Google" id="ProtNLM"/>
    </source>
</evidence>
<name>A0A8T2PXI4_9TELE</name>
<dbReference type="EMBL" id="JAFBMS010000001">
    <property type="protein sequence ID" value="KAG9356060.1"/>
    <property type="molecule type" value="Genomic_DNA"/>
</dbReference>
<evidence type="ECO:0000313" key="2">
    <source>
        <dbReference type="Proteomes" id="UP000824540"/>
    </source>
</evidence>
<dbReference type="GO" id="GO:0005544">
    <property type="term" value="F:calcium-dependent phospholipid binding"/>
    <property type="evidence" value="ECO:0007669"/>
    <property type="project" value="TreeGrafter"/>
</dbReference>
<dbReference type="PANTHER" id="PTHR10728">
    <property type="entry name" value="CYTOSOLIC PHOSPHOLIPASE A2"/>
    <property type="match status" value="1"/>
</dbReference>
<proteinExistence type="predicted"/>
<sequence>MLKDQFRYLEDAGLLLNSPYVAALRHDRRVDLILSFDFAAYLLPYPLSLLGTCDPFETVFQAADYCKKAKIPFPRVDVPEEEKKKPKDFYVFKGENVPTVIHMPLFNVVNCG</sequence>
<dbReference type="OrthoDB" id="270970at2759"/>
<dbReference type="SUPFAM" id="SSF52151">
    <property type="entry name" value="FabD/lysophospholipase-like"/>
    <property type="match status" value="1"/>
</dbReference>
<dbReference type="GO" id="GO:0005654">
    <property type="term" value="C:nucleoplasm"/>
    <property type="evidence" value="ECO:0007669"/>
    <property type="project" value="TreeGrafter"/>
</dbReference>
<dbReference type="AlphaFoldDB" id="A0A8T2PXI4"/>
<dbReference type="Proteomes" id="UP000824540">
    <property type="component" value="Unassembled WGS sequence"/>
</dbReference>
<dbReference type="GO" id="GO:0046475">
    <property type="term" value="P:glycerophospholipid catabolic process"/>
    <property type="evidence" value="ECO:0007669"/>
    <property type="project" value="TreeGrafter"/>
</dbReference>
<dbReference type="GO" id="GO:0005635">
    <property type="term" value="C:nuclear envelope"/>
    <property type="evidence" value="ECO:0007669"/>
    <property type="project" value="TreeGrafter"/>
</dbReference>
<gene>
    <name evidence="1" type="ORF">JZ751_000904</name>
</gene>
<dbReference type="Gene3D" id="3.40.1090.10">
    <property type="entry name" value="Cytosolic phospholipase A2 catalytic domain"/>
    <property type="match status" value="1"/>
</dbReference>
<dbReference type="InterPro" id="IPR016035">
    <property type="entry name" value="Acyl_Trfase/lysoPLipase"/>
</dbReference>
<organism evidence="1 2">
    <name type="scientific">Albula glossodonta</name>
    <name type="common">roundjaw bonefish</name>
    <dbReference type="NCBI Taxonomy" id="121402"/>
    <lineage>
        <taxon>Eukaryota</taxon>
        <taxon>Metazoa</taxon>
        <taxon>Chordata</taxon>
        <taxon>Craniata</taxon>
        <taxon>Vertebrata</taxon>
        <taxon>Euteleostomi</taxon>
        <taxon>Actinopterygii</taxon>
        <taxon>Neopterygii</taxon>
        <taxon>Teleostei</taxon>
        <taxon>Albuliformes</taxon>
        <taxon>Albulidae</taxon>
        <taxon>Albula</taxon>
    </lineage>
</organism>
<dbReference type="GO" id="GO:0047498">
    <property type="term" value="F:calcium-dependent phospholipase A2 activity"/>
    <property type="evidence" value="ECO:0007669"/>
    <property type="project" value="TreeGrafter"/>
</dbReference>
<dbReference type="PANTHER" id="PTHR10728:SF39">
    <property type="entry name" value="CYTOSOLIC PHOSPHOLIPASE A2 GAMMA"/>
    <property type="match status" value="1"/>
</dbReference>
<keyword evidence="2" id="KW-1185">Reference proteome</keyword>
<feature type="non-terminal residue" evidence="1">
    <location>
        <position position="1"/>
    </location>
</feature>
<evidence type="ECO:0000313" key="1">
    <source>
        <dbReference type="EMBL" id="KAG9356060.1"/>
    </source>
</evidence>
<comment type="caution">
    <text evidence="1">The sequence shown here is derived from an EMBL/GenBank/DDBJ whole genome shotgun (WGS) entry which is preliminary data.</text>
</comment>
<protein>
    <recommendedName>
        <fullName evidence="3">PLA2c domain-containing protein</fullName>
    </recommendedName>
</protein>
<reference evidence="1" key="1">
    <citation type="thesis" date="2021" institute="BYU ScholarsArchive" country="Provo, UT, USA">
        <title>Applications of and Algorithms for Genome Assembly and Genomic Analyses with an Emphasis on Marine Teleosts.</title>
        <authorList>
            <person name="Pickett B.D."/>
        </authorList>
    </citation>
    <scope>NUCLEOTIDE SEQUENCE</scope>
    <source>
        <strain evidence="1">HI-2016</strain>
    </source>
</reference>
<accession>A0A8T2PXI4</accession>
<dbReference type="GO" id="GO:0005829">
    <property type="term" value="C:cytosol"/>
    <property type="evidence" value="ECO:0007669"/>
    <property type="project" value="TreeGrafter"/>
</dbReference>
<dbReference type="GO" id="GO:0005509">
    <property type="term" value="F:calcium ion binding"/>
    <property type="evidence" value="ECO:0007669"/>
    <property type="project" value="TreeGrafter"/>
</dbReference>